<comment type="caution">
    <text evidence="3">The sequence shown here is derived from an EMBL/GenBank/DDBJ whole genome shotgun (WGS) entry which is preliminary data.</text>
</comment>
<accession>A0AAN9INH7</accession>
<dbReference type="EMBL" id="JAYWIO010000002">
    <property type="protein sequence ID" value="KAK7283271.1"/>
    <property type="molecule type" value="Genomic_DNA"/>
</dbReference>
<dbReference type="Proteomes" id="UP001372338">
    <property type="component" value="Unassembled WGS sequence"/>
</dbReference>
<gene>
    <name evidence="3" type="ORF">RIF29_12684</name>
</gene>
<reference evidence="3 4" key="1">
    <citation type="submission" date="2024-01" db="EMBL/GenBank/DDBJ databases">
        <title>The genomes of 5 underutilized Papilionoideae crops provide insights into root nodulation and disease resistanc.</title>
        <authorList>
            <person name="Yuan L."/>
        </authorList>
    </citation>
    <scope>NUCLEOTIDE SEQUENCE [LARGE SCALE GENOMIC DNA]</scope>
    <source>
        <strain evidence="3">ZHUSHIDOU_FW_LH</strain>
        <tissue evidence="3">Leaf</tissue>
    </source>
</reference>
<proteinExistence type="predicted"/>
<evidence type="ECO:0000313" key="4">
    <source>
        <dbReference type="Proteomes" id="UP001372338"/>
    </source>
</evidence>
<feature type="chain" id="PRO_5042878119" evidence="2">
    <location>
        <begin position="19"/>
        <end position="85"/>
    </location>
</feature>
<keyword evidence="4" id="KW-1185">Reference proteome</keyword>
<name>A0AAN9INH7_CROPI</name>
<evidence type="ECO:0000256" key="2">
    <source>
        <dbReference type="SAM" id="SignalP"/>
    </source>
</evidence>
<sequence length="85" mass="9277">MPMKKSLWILVILMFVVSSQFCFVHSRVLRSESLKAEVVDNCEGADSSLGMVSFAVSSNNSSTRPSKRSLAFRLASGPSKKGRGH</sequence>
<keyword evidence="2" id="KW-0732">Signal</keyword>
<feature type="signal peptide" evidence="2">
    <location>
        <begin position="1"/>
        <end position="18"/>
    </location>
</feature>
<evidence type="ECO:0000256" key="1">
    <source>
        <dbReference type="SAM" id="MobiDB-lite"/>
    </source>
</evidence>
<organism evidence="3 4">
    <name type="scientific">Crotalaria pallida</name>
    <name type="common">Smooth rattlebox</name>
    <name type="synonym">Crotalaria striata</name>
    <dbReference type="NCBI Taxonomy" id="3830"/>
    <lineage>
        <taxon>Eukaryota</taxon>
        <taxon>Viridiplantae</taxon>
        <taxon>Streptophyta</taxon>
        <taxon>Embryophyta</taxon>
        <taxon>Tracheophyta</taxon>
        <taxon>Spermatophyta</taxon>
        <taxon>Magnoliopsida</taxon>
        <taxon>eudicotyledons</taxon>
        <taxon>Gunneridae</taxon>
        <taxon>Pentapetalae</taxon>
        <taxon>rosids</taxon>
        <taxon>fabids</taxon>
        <taxon>Fabales</taxon>
        <taxon>Fabaceae</taxon>
        <taxon>Papilionoideae</taxon>
        <taxon>50 kb inversion clade</taxon>
        <taxon>genistoids sensu lato</taxon>
        <taxon>core genistoids</taxon>
        <taxon>Crotalarieae</taxon>
        <taxon>Crotalaria</taxon>
    </lineage>
</organism>
<dbReference type="AlphaFoldDB" id="A0AAN9INH7"/>
<protein>
    <submittedName>
        <fullName evidence="3">Uncharacterized protein</fullName>
    </submittedName>
</protein>
<feature type="region of interest" description="Disordered" evidence="1">
    <location>
        <begin position="58"/>
        <end position="85"/>
    </location>
</feature>
<evidence type="ECO:0000313" key="3">
    <source>
        <dbReference type="EMBL" id="KAK7283271.1"/>
    </source>
</evidence>